<protein>
    <submittedName>
        <fullName evidence="1">Uncharacterized protein</fullName>
    </submittedName>
</protein>
<accession>A0A9X2XZJ8</accession>
<dbReference type="AlphaFoldDB" id="A0A9X2XZJ8"/>
<keyword evidence="2" id="KW-1185">Reference proteome</keyword>
<name>A0A9X2XZJ8_9BACT</name>
<reference evidence="1" key="1">
    <citation type="submission" date="2022-09" db="EMBL/GenBank/DDBJ databases">
        <authorList>
            <person name="Yuan C."/>
            <person name="Ke Z."/>
        </authorList>
    </citation>
    <scope>NUCLEOTIDE SEQUENCE</scope>
    <source>
        <strain evidence="1">LB-8</strain>
    </source>
</reference>
<evidence type="ECO:0000313" key="2">
    <source>
        <dbReference type="Proteomes" id="UP001155483"/>
    </source>
</evidence>
<dbReference type="EMBL" id="JAOTIF010000035">
    <property type="protein sequence ID" value="MCU7552499.1"/>
    <property type="molecule type" value="Genomic_DNA"/>
</dbReference>
<proteinExistence type="predicted"/>
<reference evidence="1" key="2">
    <citation type="submission" date="2023-04" db="EMBL/GenBank/DDBJ databases">
        <title>Paracnuella aquatica gen. nov., sp. nov., a member of the family Chitinophagaceae isolated from a hot spring.</title>
        <authorList>
            <person name="Wang C."/>
        </authorList>
    </citation>
    <scope>NUCLEOTIDE SEQUENCE</scope>
    <source>
        <strain evidence="1">LB-8</strain>
    </source>
</reference>
<dbReference type="Proteomes" id="UP001155483">
    <property type="component" value="Unassembled WGS sequence"/>
</dbReference>
<organism evidence="1 2">
    <name type="scientific">Paraflavisolibacter caeni</name>
    <dbReference type="NCBI Taxonomy" id="2982496"/>
    <lineage>
        <taxon>Bacteria</taxon>
        <taxon>Pseudomonadati</taxon>
        <taxon>Bacteroidota</taxon>
        <taxon>Chitinophagia</taxon>
        <taxon>Chitinophagales</taxon>
        <taxon>Chitinophagaceae</taxon>
        <taxon>Paraflavisolibacter</taxon>
    </lineage>
</organism>
<dbReference type="RefSeq" id="WP_279299936.1">
    <property type="nucleotide sequence ID" value="NZ_JAOTIF010000035.1"/>
</dbReference>
<evidence type="ECO:0000313" key="1">
    <source>
        <dbReference type="EMBL" id="MCU7552499.1"/>
    </source>
</evidence>
<dbReference type="Gene3D" id="2.180.10.10">
    <property type="entry name" value="RHS repeat-associated core"/>
    <property type="match status" value="1"/>
</dbReference>
<sequence length="280" mass="32336">MLKKILPVAFLLFTGKLVMAQYYYKDIIGTRETAELIKNYNTNKVSKVVLSSYDAENTRNEDFYVEQVFDPSSMVLRTETRSGVSDASVLISFTDKSGNVVKTIDSSETSISTTVYHYSPEGLLLNVNSISSDTSLKAPQTEDHIWQFENNKVKGMLRIKNKVDTTVVSFKFDEKGNISEESSIRRGIQSEPVYYYYDSNNRLTDIVRFNKKARRLLPEYMFEYSQANQVIQRITVPGNGSDYLIWRYQYNSNGLKTKEVVYNKQKQLTGKIEYQYVFNN</sequence>
<comment type="caution">
    <text evidence="1">The sequence shown here is derived from an EMBL/GenBank/DDBJ whole genome shotgun (WGS) entry which is preliminary data.</text>
</comment>
<gene>
    <name evidence="1" type="ORF">OCK74_25495</name>
</gene>